<evidence type="ECO:0000313" key="4">
    <source>
        <dbReference type="Proteomes" id="UP000569914"/>
    </source>
</evidence>
<dbReference type="Proteomes" id="UP000569914">
    <property type="component" value="Unassembled WGS sequence"/>
</dbReference>
<comment type="caution">
    <text evidence="3">The sequence shown here is derived from an EMBL/GenBank/DDBJ whole genome shotgun (WGS) entry which is preliminary data.</text>
</comment>
<dbReference type="InterPro" id="IPR036278">
    <property type="entry name" value="Sialidase_sf"/>
</dbReference>
<reference evidence="3 4" key="1">
    <citation type="submission" date="2020-07" db="EMBL/GenBank/DDBJ databases">
        <title>Sequencing the genomes of 1000 actinobacteria strains.</title>
        <authorList>
            <person name="Klenk H.-P."/>
        </authorList>
    </citation>
    <scope>NUCLEOTIDE SEQUENCE [LARGE SCALE GENOMIC DNA]</scope>
    <source>
        <strain evidence="3 4">DSM 22083</strain>
    </source>
</reference>
<dbReference type="EMBL" id="JACCBU010000001">
    <property type="protein sequence ID" value="NYE70886.1"/>
    <property type="molecule type" value="Genomic_DNA"/>
</dbReference>
<dbReference type="InterPro" id="IPR011040">
    <property type="entry name" value="Sialidase"/>
</dbReference>
<protein>
    <recommendedName>
        <fullName evidence="2">Sialidase domain-containing protein</fullName>
    </recommendedName>
</protein>
<dbReference type="RefSeq" id="WP_179750670.1">
    <property type="nucleotide sequence ID" value="NZ_JACCBU010000001.1"/>
</dbReference>
<organism evidence="3 4">
    <name type="scientific">Microlunatus parietis</name>
    <dbReference type="NCBI Taxonomy" id="682979"/>
    <lineage>
        <taxon>Bacteria</taxon>
        <taxon>Bacillati</taxon>
        <taxon>Actinomycetota</taxon>
        <taxon>Actinomycetes</taxon>
        <taxon>Propionibacteriales</taxon>
        <taxon>Propionibacteriaceae</taxon>
        <taxon>Microlunatus</taxon>
    </lineage>
</organism>
<dbReference type="Gene3D" id="2.120.10.10">
    <property type="match status" value="1"/>
</dbReference>
<feature type="signal peptide" evidence="1">
    <location>
        <begin position="1"/>
        <end position="28"/>
    </location>
</feature>
<name>A0A7Y9I5X7_9ACTN</name>
<dbReference type="PANTHER" id="PTHR43752">
    <property type="entry name" value="BNR/ASP-BOX REPEAT FAMILY PROTEIN"/>
    <property type="match status" value="1"/>
</dbReference>
<dbReference type="PROSITE" id="PS51318">
    <property type="entry name" value="TAT"/>
    <property type="match status" value="1"/>
</dbReference>
<evidence type="ECO:0000259" key="2">
    <source>
        <dbReference type="Pfam" id="PF13088"/>
    </source>
</evidence>
<evidence type="ECO:0000256" key="1">
    <source>
        <dbReference type="SAM" id="SignalP"/>
    </source>
</evidence>
<proteinExistence type="predicted"/>
<evidence type="ECO:0000313" key="3">
    <source>
        <dbReference type="EMBL" id="NYE70886.1"/>
    </source>
</evidence>
<dbReference type="SUPFAM" id="SSF50939">
    <property type="entry name" value="Sialidases"/>
    <property type="match status" value="1"/>
</dbReference>
<dbReference type="AlphaFoldDB" id="A0A7Y9I5X7"/>
<keyword evidence="1" id="KW-0732">Signal</keyword>
<gene>
    <name evidence="3" type="ORF">BKA15_002215</name>
</gene>
<feature type="domain" description="Sialidase" evidence="2">
    <location>
        <begin position="145"/>
        <end position="308"/>
    </location>
</feature>
<feature type="chain" id="PRO_5031090231" description="Sialidase domain-containing protein" evidence="1">
    <location>
        <begin position="29"/>
        <end position="388"/>
    </location>
</feature>
<sequence length="388" mass="41429">MPLPRRTLLTSIAVGATTVALGTRAAQAQPSTASGTGTRTDPVIVASAPSGRMAFFPDMIKLADGRLLVGYRDSVSHIAQDGRILVVESSDDGRTWSTPRVAVDTAIDDRDPKLVQLRDGTILMNFFRTDWTGYPRNPATLVGTFVVRSTDGGATWSEPVQVGTAMSGPSKVIVGAYYAGHAATHGPILELPDGDLLVPLYGRLPEGGSGPATVVRSTDGGLTWPKEGEAFIGQTAGLDYQEPNLSILRDGTLLSILRTSRNIAYLSWSDDGGRSWSTPVDSGFPASSHHQLSLPGGSILFTYGDPSRKINTGRPTLGRILRHPERGIGDEKEILIYDAAIHGAPTFDQANPSSVAFTPDRYFTVTSDPYLKSIVGVYTDVTEYVGRP</sequence>
<dbReference type="Pfam" id="PF13088">
    <property type="entry name" value="BNR_2"/>
    <property type="match status" value="1"/>
</dbReference>
<dbReference type="InterPro" id="IPR006311">
    <property type="entry name" value="TAT_signal"/>
</dbReference>
<dbReference type="PANTHER" id="PTHR43752:SF2">
    <property type="entry name" value="BNR_ASP-BOX REPEAT FAMILY PROTEIN"/>
    <property type="match status" value="1"/>
</dbReference>
<dbReference type="CDD" id="cd15482">
    <property type="entry name" value="Sialidase_non-viral"/>
    <property type="match status" value="1"/>
</dbReference>
<keyword evidence="4" id="KW-1185">Reference proteome</keyword>
<accession>A0A7Y9I5X7</accession>